<accession>A0A562Q2Z2</accession>
<feature type="non-terminal residue" evidence="1">
    <location>
        <position position="45"/>
    </location>
</feature>
<gene>
    <name evidence="1" type="ORF">IQ22_03720</name>
</gene>
<name>A0A562Q2Z2_9PSED</name>
<organism evidence="1 2">
    <name type="scientific">Pseudomonas duriflava</name>
    <dbReference type="NCBI Taxonomy" id="459528"/>
    <lineage>
        <taxon>Bacteria</taxon>
        <taxon>Pseudomonadati</taxon>
        <taxon>Pseudomonadota</taxon>
        <taxon>Gammaproteobacteria</taxon>
        <taxon>Pseudomonadales</taxon>
        <taxon>Pseudomonadaceae</taxon>
        <taxon>Pseudomonas</taxon>
    </lineage>
</organism>
<proteinExistence type="predicted"/>
<evidence type="ECO:0000313" key="2">
    <source>
        <dbReference type="Proteomes" id="UP000316905"/>
    </source>
</evidence>
<dbReference type="AlphaFoldDB" id="A0A562Q2Z2"/>
<reference evidence="1 2" key="1">
    <citation type="journal article" date="2015" name="Stand. Genomic Sci.">
        <title>Genomic Encyclopedia of Bacterial and Archaeal Type Strains, Phase III: the genomes of soil and plant-associated and newly described type strains.</title>
        <authorList>
            <person name="Whitman W.B."/>
            <person name="Woyke T."/>
            <person name="Klenk H.P."/>
            <person name="Zhou Y."/>
            <person name="Lilburn T.G."/>
            <person name="Beck B.J."/>
            <person name="De Vos P."/>
            <person name="Vandamme P."/>
            <person name="Eisen J.A."/>
            <person name="Garrity G."/>
            <person name="Hugenholtz P."/>
            <person name="Kyrpides N.C."/>
        </authorList>
    </citation>
    <scope>NUCLEOTIDE SEQUENCE [LARGE SCALE GENOMIC DNA]</scope>
    <source>
        <strain evidence="1 2">CGMCC 1.6858</strain>
    </source>
</reference>
<keyword evidence="2" id="KW-1185">Reference proteome</keyword>
<evidence type="ECO:0000313" key="1">
    <source>
        <dbReference type="EMBL" id="TWI51018.1"/>
    </source>
</evidence>
<protein>
    <submittedName>
        <fullName evidence="1">Uncharacterized protein</fullName>
    </submittedName>
</protein>
<dbReference type="Proteomes" id="UP000316905">
    <property type="component" value="Unassembled WGS sequence"/>
</dbReference>
<sequence>MSRPVAVPGYFMNNASSNIIQALPHLCPEAAKLHEALEKHTREIE</sequence>
<dbReference type="EMBL" id="VLKY01000013">
    <property type="protein sequence ID" value="TWI51018.1"/>
    <property type="molecule type" value="Genomic_DNA"/>
</dbReference>
<comment type="caution">
    <text evidence="1">The sequence shown here is derived from an EMBL/GenBank/DDBJ whole genome shotgun (WGS) entry which is preliminary data.</text>
</comment>